<dbReference type="RefSeq" id="WP_324192213.1">
    <property type="nucleotide sequence ID" value="NZ_JADLRS010000015.1"/>
</dbReference>
<dbReference type="SUPFAM" id="SSF46689">
    <property type="entry name" value="Homeodomain-like"/>
    <property type="match status" value="1"/>
</dbReference>
<evidence type="ECO:0000256" key="2">
    <source>
        <dbReference type="PROSITE-ProRule" id="PRU00335"/>
    </source>
</evidence>
<comment type="caution">
    <text evidence="4">The sequence shown here is derived from an EMBL/GenBank/DDBJ whole genome shotgun (WGS) entry which is preliminary data.</text>
</comment>
<evidence type="ECO:0000256" key="1">
    <source>
        <dbReference type="ARBA" id="ARBA00023125"/>
    </source>
</evidence>
<dbReference type="InterPro" id="IPR001647">
    <property type="entry name" value="HTH_TetR"/>
</dbReference>
<dbReference type="PANTHER" id="PTHR30055:SF223">
    <property type="entry name" value="HTH-TYPE TRANSCRIPTIONAL REGULATOR UIDR"/>
    <property type="match status" value="1"/>
</dbReference>
<keyword evidence="1 2" id="KW-0238">DNA-binding</keyword>
<dbReference type="GO" id="GO:0003700">
    <property type="term" value="F:DNA-binding transcription factor activity"/>
    <property type="evidence" value="ECO:0007669"/>
    <property type="project" value="TreeGrafter"/>
</dbReference>
<proteinExistence type="predicted"/>
<dbReference type="PANTHER" id="PTHR30055">
    <property type="entry name" value="HTH-TYPE TRANSCRIPTIONAL REGULATOR RUTR"/>
    <property type="match status" value="1"/>
</dbReference>
<dbReference type="Proteomes" id="UP000252586">
    <property type="component" value="Unassembled WGS sequence"/>
</dbReference>
<dbReference type="GO" id="GO:0000976">
    <property type="term" value="F:transcription cis-regulatory region binding"/>
    <property type="evidence" value="ECO:0007669"/>
    <property type="project" value="TreeGrafter"/>
</dbReference>
<dbReference type="InterPro" id="IPR009057">
    <property type="entry name" value="Homeodomain-like_sf"/>
</dbReference>
<dbReference type="Pfam" id="PF00440">
    <property type="entry name" value="TetR_N"/>
    <property type="match status" value="1"/>
</dbReference>
<dbReference type="PROSITE" id="PS50977">
    <property type="entry name" value="HTH_TETR_2"/>
    <property type="match status" value="1"/>
</dbReference>
<dbReference type="Gene3D" id="1.10.357.10">
    <property type="entry name" value="Tetracycline Repressor, domain 2"/>
    <property type="match status" value="1"/>
</dbReference>
<feature type="domain" description="HTH tetR-type" evidence="3">
    <location>
        <begin position="1"/>
        <end position="57"/>
    </location>
</feature>
<name>A0A366E5L4_9NOCA</name>
<dbReference type="EMBL" id="QNRE01000001">
    <property type="protein sequence ID" value="RBO96794.1"/>
    <property type="molecule type" value="Genomic_DNA"/>
</dbReference>
<dbReference type="STRING" id="1210090.GCA_001613185_02956"/>
<accession>A0A366E5L4</accession>
<gene>
    <name evidence="4" type="ORF">DFR74_101811</name>
</gene>
<evidence type="ECO:0000313" key="4">
    <source>
        <dbReference type="EMBL" id="RBO96794.1"/>
    </source>
</evidence>
<feature type="DNA-binding region" description="H-T-H motif" evidence="2">
    <location>
        <begin position="20"/>
        <end position="39"/>
    </location>
</feature>
<reference evidence="4 5" key="1">
    <citation type="submission" date="2018-06" db="EMBL/GenBank/DDBJ databases">
        <title>Genomic Encyclopedia of Type Strains, Phase IV (KMG-IV): sequencing the most valuable type-strain genomes for metagenomic binning, comparative biology and taxonomic classification.</title>
        <authorList>
            <person name="Goeker M."/>
        </authorList>
    </citation>
    <scope>NUCLEOTIDE SEQUENCE [LARGE SCALE GENOMIC DNA]</scope>
    <source>
        <strain evidence="4 5">DSM 44599</strain>
    </source>
</reference>
<evidence type="ECO:0000313" key="5">
    <source>
        <dbReference type="Proteomes" id="UP000252586"/>
    </source>
</evidence>
<keyword evidence="5" id="KW-1185">Reference proteome</keyword>
<dbReference type="AlphaFoldDB" id="A0A366E5L4"/>
<dbReference type="InterPro" id="IPR050109">
    <property type="entry name" value="HTH-type_TetR-like_transc_reg"/>
</dbReference>
<organism evidence="4 5">
    <name type="scientific">Nocardia puris</name>
    <dbReference type="NCBI Taxonomy" id="208602"/>
    <lineage>
        <taxon>Bacteria</taxon>
        <taxon>Bacillati</taxon>
        <taxon>Actinomycetota</taxon>
        <taxon>Actinomycetes</taxon>
        <taxon>Mycobacteriales</taxon>
        <taxon>Nocardiaceae</taxon>
        <taxon>Nocardia</taxon>
    </lineage>
</organism>
<protein>
    <submittedName>
        <fullName evidence="4">TetR family transcriptional regulator</fullName>
    </submittedName>
</protein>
<evidence type="ECO:0000259" key="3">
    <source>
        <dbReference type="PROSITE" id="PS50977"/>
    </source>
</evidence>
<sequence length="186" mass="20921">MDVLLEAAAQMFSKEGLSTTTDRIAERAGMSVGTLYQYFPNKQAMLYSLAERHLIESGRRLGAVLSDLRRTLPPFEVTMRTILDVVMDLHSSPPAVHALMHRLVLRHIEELEAVQAFEEYLATEVAFHLERCGRGGDDSMMTARAVIHGVDAQVHRVRLWHPVTTDSLLELVCRLAPENSRMPSLD</sequence>
<dbReference type="PRINTS" id="PR00455">
    <property type="entry name" value="HTHTETR"/>
</dbReference>